<dbReference type="AlphaFoldDB" id="A0A0F9N4V2"/>
<dbReference type="InterPro" id="IPR007463">
    <property type="entry name" value="DUF507"/>
</dbReference>
<sequence length="96" mass="11650">MTKRLSREKINFLARQILDFLFENDEVEFLFEPNEIRLSVVKTLEEELQLYDLIDKKAIEKIQSQKKAIEEGSREWEILYRKYYNDEISKLGTFLE</sequence>
<accession>A0A0F9N4V2</accession>
<comment type="caution">
    <text evidence="1">The sequence shown here is derived from an EMBL/GenBank/DDBJ whole genome shotgun (WGS) entry which is preliminary data.</text>
</comment>
<organism evidence="1">
    <name type="scientific">marine sediment metagenome</name>
    <dbReference type="NCBI Taxonomy" id="412755"/>
    <lineage>
        <taxon>unclassified sequences</taxon>
        <taxon>metagenomes</taxon>
        <taxon>ecological metagenomes</taxon>
    </lineage>
</organism>
<dbReference type="EMBL" id="LAZR01003800">
    <property type="protein sequence ID" value="KKN14605.1"/>
    <property type="molecule type" value="Genomic_DNA"/>
</dbReference>
<reference evidence="1" key="1">
    <citation type="journal article" date="2015" name="Nature">
        <title>Complex archaea that bridge the gap between prokaryotes and eukaryotes.</title>
        <authorList>
            <person name="Spang A."/>
            <person name="Saw J.H."/>
            <person name="Jorgensen S.L."/>
            <person name="Zaremba-Niedzwiedzka K."/>
            <person name="Martijn J."/>
            <person name="Lind A.E."/>
            <person name="van Eijk R."/>
            <person name="Schleper C."/>
            <person name="Guy L."/>
            <person name="Ettema T.J."/>
        </authorList>
    </citation>
    <scope>NUCLEOTIDE SEQUENCE</scope>
</reference>
<dbReference type="Pfam" id="PF04368">
    <property type="entry name" value="DUF507"/>
    <property type="match status" value="1"/>
</dbReference>
<proteinExistence type="predicted"/>
<gene>
    <name evidence="1" type="ORF">LCGC14_0994390</name>
</gene>
<evidence type="ECO:0000313" key="1">
    <source>
        <dbReference type="EMBL" id="KKN14605.1"/>
    </source>
</evidence>
<name>A0A0F9N4V2_9ZZZZ</name>
<protein>
    <recommendedName>
        <fullName evidence="2">DUF507 domain-containing protein</fullName>
    </recommendedName>
</protein>
<evidence type="ECO:0008006" key="2">
    <source>
        <dbReference type="Google" id="ProtNLM"/>
    </source>
</evidence>